<evidence type="ECO:0000256" key="3">
    <source>
        <dbReference type="ARBA" id="ARBA00022741"/>
    </source>
</evidence>
<dbReference type="FunFam" id="3.40.50.300:FF:000042">
    <property type="entry name" value="Maltose/maltodextrin ABC transporter, ATP-binding protein"/>
    <property type="match status" value="1"/>
</dbReference>
<dbReference type="Gene3D" id="2.40.50.100">
    <property type="match status" value="1"/>
</dbReference>
<comment type="similarity">
    <text evidence="1">Belongs to the ABC transporter superfamily.</text>
</comment>
<keyword evidence="6" id="KW-0378">Hydrolase</keyword>
<dbReference type="GO" id="GO:0016887">
    <property type="term" value="F:ATP hydrolysis activity"/>
    <property type="evidence" value="ECO:0007669"/>
    <property type="project" value="InterPro"/>
</dbReference>
<evidence type="ECO:0000256" key="1">
    <source>
        <dbReference type="ARBA" id="ARBA00005417"/>
    </source>
</evidence>
<keyword evidence="4 6" id="KW-0067">ATP-binding</keyword>
<evidence type="ECO:0000259" key="5">
    <source>
        <dbReference type="PROSITE" id="PS50893"/>
    </source>
</evidence>
<sequence length="355" mass="38580">MSFVELKDVRKAYGAVEVLHGLNADIQEGEFIAILGESGCGKSTLLRTIAGLEEISSGQICIGGKVVNDISPRDRNIAMVFQSYALYPHMTVAQNICFPLQLSGASDAEQKTQLHRAAEMLDLTAYLDRKPRDLSGGQRQRVAMGRAIVRNPSVFLFDEPLSNLDAKLRVQMRSDIRTLQQELGTTAIYVTHDQIEAMTMADRIMLMNKGKIEQFGNPLQLYDQPASKFVAGFVGSPPINLIPGKIASVPNAVFECDSLRIAMPGTPLANGEATLGIRPEDISFCSDSAATNAQGQVESMECTGDRTVVDISIAGTKIKVSSPQRVGFDKGATVNLSFQPEKCHFFGPDGLRVRL</sequence>
<dbReference type="Pfam" id="PF08402">
    <property type="entry name" value="TOBE_2"/>
    <property type="match status" value="1"/>
</dbReference>
<evidence type="ECO:0000313" key="7">
    <source>
        <dbReference type="Proteomes" id="UP000220836"/>
    </source>
</evidence>
<organism evidence="6 7">
    <name type="scientific">Pelagimonas varians</name>
    <dbReference type="NCBI Taxonomy" id="696760"/>
    <lineage>
        <taxon>Bacteria</taxon>
        <taxon>Pseudomonadati</taxon>
        <taxon>Pseudomonadota</taxon>
        <taxon>Alphaproteobacteria</taxon>
        <taxon>Rhodobacterales</taxon>
        <taxon>Roseobacteraceae</taxon>
        <taxon>Pelagimonas</taxon>
    </lineage>
</organism>
<dbReference type="GO" id="GO:0008643">
    <property type="term" value="P:carbohydrate transport"/>
    <property type="evidence" value="ECO:0007669"/>
    <property type="project" value="InterPro"/>
</dbReference>
<dbReference type="PANTHER" id="PTHR43875:SF1">
    <property type="entry name" value="OSMOPROTECTIVE COMPOUNDS UPTAKE ATP-BINDING PROTEIN GGTA"/>
    <property type="match status" value="1"/>
</dbReference>
<accession>A0A238KSE1</accession>
<dbReference type="Proteomes" id="UP000220836">
    <property type="component" value="Unassembled WGS sequence"/>
</dbReference>
<dbReference type="EMBL" id="FXYH01000012">
    <property type="protein sequence ID" value="SMX45764.1"/>
    <property type="molecule type" value="Genomic_DNA"/>
</dbReference>
<proteinExistence type="inferred from homology"/>
<dbReference type="InterPro" id="IPR003593">
    <property type="entry name" value="AAA+_ATPase"/>
</dbReference>
<feature type="domain" description="ABC transporter" evidence="5">
    <location>
        <begin position="4"/>
        <end position="234"/>
    </location>
</feature>
<name>A0A238KSE1_9RHOB</name>
<reference evidence="6 7" key="1">
    <citation type="submission" date="2017-05" db="EMBL/GenBank/DDBJ databases">
        <authorList>
            <person name="Song R."/>
            <person name="Chenine A.L."/>
            <person name="Ruprecht R.M."/>
        </authorList>
    </citation>
    <scope>NUCLEOTIDE SEQUENCE [LARGE SCALE GENOMIC DNA]</scope>
    <source>
        <strain evidence="6 7">CECT 8663</strain>
    </source>
</reference>
<dbReference type="PROSITE" id="PS00211">
    <property type="entry name" value="ABC_TRANSPORTER_1"/>
    <property type="match status" value="1"/>
</dbReference>
<dbReference type="GO" id="GO:0140359">
    <property type="term" value="F:ABC-type transporter activity"/>
    <property type="evidence" value="ECO:0007669"/>
    <property type="project" value="InterPro"/>
</dbReference>
<dbReference type="InterPro" id="IPR008995">
    <property type="entry name" value="Mo/tungstate-bd_C_term_dom"/>
</dbReference>
<evidence type="ECO:0000313" key="6">
    <source>
        <dbReference type="EMBL" id="SMX45764.1"/>
    </source>
</evidence>
<dbReference type="Gene3D" id="3.40.50.300">
    <property type="entry name" value="P-loop containing nucleotide triphosphate hydrolases"/>
    <property type="match status" value="1"/>
</dbReference>
<dbReference type="InterPro" id="IPR027417">
    <property type="entry name" value="P-loop_NTPase"/>
</dbReference>
<dbReference type="NCBIfam" id="NF008653">
    <property type="entry name" value="PRK11650.1"/>
    <property type="match status" value="1"/>
</dbReference>
<evidence type="ECO:0000256" key="4">
    <source>
        <dbReference type="ARBA" id="ARBA00022840"/>
    </source>
</evidence>
<dbReference type="InterPro" id="IPR015855">
    <property type="entry name" value="ABC_transpr_MalK-like"/>
</dbReference>
<dbReference type="InterPro" id="IPR003439">
    <property type="entry name" value="ABC_transporter-like_ATP-bd"/>
</dbReference>
<dbReference type="OrthoDB" id="9802264at2"/>
<keyword evidence="7" id="KW-1185">Reference proteome</keyword>
<dbReference type="InterPro" id="IPR013611">
    <property type="entry name" value="Transp-assoc_OB_typ2"/>
</dbReference>
<dbReference type="PANTHER" id="PTHR43875">
    <property type="entry name" value="MALTODEXTRIN IMPORT ATP-BINDING PROTEIN MSMX"/>
    <property type="match status" value="1"/>
</dbReference>
<dbReference type="AlphaFoldDB" id="A0A238KSE1"/>
<evidence type="ECO:0000256" key="2">
    <source>
        <dbReference type="ARBA" id="ARBA00022448"/>
    </source>
</evidence>
<dbReference type="InterPro" id="IPR012340">
    <property type="entry name" value="NA-bd_OB-fold"/>
</dbReference>
<dbReference type="EC" id="3.6.3.19" evidence="6"/>
<dbReference type="CDD" id="cd03301">
    <property type="entry name" value="ABC_MalK_N"/>
    <property type="match status" value="1"/>
</dbReference>
<dbReference type="SUPFAM" id="SSF52540">
    <property type="entry name" value="P-loop containing nucleoside triphosphate hydrolases"/>
    <property type="match status" value="1"/>
</dbReference>
<keyword evidence="3" id="KW-0547">Nucleotide-binding</keyword>
<dbReference type="SUPFAM" id="SSF50331">
    <property type="entry name" value="MOP-like"/>
    <property type="match status" value="1"/>
</dbReference>
<keyword evidence="2" id="KW-0813">Transport</keyword>
<dbReference type="GO" id="GO:0005524">
    <property type="term" value="F:ATP binding"/>
    <property type="evidence" value="ECO:0007669"/>
    <property type="project" value="UniProtKB-KW"/>
</dbReference>
<gene>
    <name evidence="6" type="primary">malK_5</name>
    <name evidence="6" type="ORF">PEV8663_03108</name>
</gene>
<dbReference type="Pfam" id="PF00005">
    <property type="entry name" value="ABC_tran"/>
    <property type="match status" value="1"/>
</dbReference>
<dbReference type="GO" id="GO:0055052">
    <property type="term" value="C:ATP-binding cassette (ABC) transporter complex, substrate-binding subunit-containing"/>
    <property type="evidence" value="ECO:0007669"/>
    <property type="project" value="TreeGrafter"/>
</dbReference>
<dbReference type="Gene3D" id="2.40.50.140">
    <property type="entry name" value="Nucleic acid-binding proteins"/>
    <property type="match status" value="1"/>
</dbReference>
<dbReference type="RefSeq" id="WP_097805590.1">
    <property type="nucleotide sequence ID" value="NZ_FXYH01000012.1"/>
</dbReference>
<protein>
    <submittedName>
        <fullName evidence="6">Maltose/maltodextrin import ATP-binding protein MalK</fullName>
        <ecNumber evidence="6">3.6.3.19</ecNumber>
    </submittedName>
</protein>
<dbReference type="SMART" id="SM00382">
    <property type="entry name" value="AAA"/>
    <property type="match status" value="1"/>
</dbReference>
<dbReference type="InterPro" id="IPR017871">
    <property type="entry name" value="ABC_transporter-like_CS"/>
</dbReference>
<dbReference type="PROSITE" id="PS50893">
    <property type="entry name" value="ABC_TRANSPORTER_2"/>
    <property type="match status" value="1"/>
</dbReference>
<dbReference type="InterPro" id="IPR047641">
    <property type="entry name" value="ABC_transpr_MalK/UgpC-like"/>
</dbReference>